<dbReference type="InterPro" id="IPR011042">
    <property type="entry name" value="6-blade_b-propeller_TolB-like"/>
</dbReference>
<name>A0ABN8LRX1_9CNID</name>
<dbReference type="SUPFAM" id="SSF50969">
    <property type="entry name" value="YVTN repeat-like/Quinoprotein amine dehydrogenase"/>
    <property type="match status" value="1"/>
</dbReference>
<dbReference type="PROSITE" id="PS00518">
    <property type="entry name" value="ZF_RING_1"/>
    <property type="match status" value="1"/>
</dbReference>
<dbReference type="SMART" id="SM00184">
    <property type="entry name" value="RING"/>
    <property type="match status" value="1"/>
</dbReference>
<feature type="coiled-coil region" evidence="5">
    <location>
        <begin position="101"/>
        <end position="158"/>
    </location>
</feature>
<evidence type="ECO:0000256" key="1">
    <source>
        <dbReference type="ARBA" id="ARBA00022723"/>
    </source>
</evidence>
<keyword evidence="5" id="KW-0175">Coiled coil</keyword>
<proteinExistence type="predicted"/>
<keyword evidence="2 4" id="KW-0863">Zinc-finger</keyword>
<dbReference type="PANTHER" id="PTHR25462">
    <property type="entry name" value="BONUS, ISOFORM C-RELATED"/>
    <property type="match status" value="1"/>
</dbReference>
<dbReference type="InterPro" id="IPR027370">
    <property type="entry name" value="Znf-RING_euk"/>
</dbReference>
<organism evidence="7 8">
    <name type="scientific">Porites evermanni</name>
    <dbReference type="NCBI Taxonomy" id="104178"/>
    <lineage>
        <taxon>Eukaryota</taxon>
        <taxon>Metazoa</taxon>
        <taxon>Cnidaria</taxon>
        <taxon>Anthozoa</taxon>
        <taxon>Hexacorallia</taxon>
        <taxon>Scleractinia</taxon>
        <taxon>Fungiina</taxon>
        <taxon>Poritidae</taxon>
        <taxon>Porites</taxon>
    </lineage>
</organism>
<dbReference type="Gene3D" id="2.120.10.30">
    <property type="entry name" value="TolB, C-terminal domain"/>
    <property type="match status" value="1"/>
</dbReference>
<dbReference type="Gene3D" id="3.30.40.10">
    <property type="entry name" value="Zinc/RING finger domain, C3HC4 (zinc finger)"/>
    <property type="match status" value="1"/>
</dbReference>
<evidence type="ECO:0000313" key="8">
    <source>
        <dbReference type="Proteomes" id="UP001159427"/>
    </source>
</evidence>
<sequence length="533" mass="59747">MAAKGSDFTAFVGNEIACPVCLEIFDDPKCLPTCAHNVCLKCLGKIVRQNPRRTKVQCPECRKKSQIPPSGVAAFPTNHLLKRLIENSPIQKERRAFGEAVQRWREQMNEISKDFEKLKEVHAKVFEESKIKMKDQIRAEAKRLAKRIETEEKKLLSQVDASFKEMASQSPFDLKCAEVKQLCRKVSISLDVADKTKDENDVKEFQRSKGRCENQCQDSLQSLKAEVTKLQSLHGTTNVNFIPAKVDKCGKILGEISLVKPSKAEPQSSNLPKTGSVIRHIDTEFVPTAVTVSPVSGEIAVLDAESKRVHIFTPAGDPHKQFEIQYGDLKEIAYSKNNDIVVLNQEKNRLLHFDKDGAFIRKFIQAPNASVRFQKMTIDVEGRYVLTSLSDSSGPGIIVYDSERCQKWAFTSDQFKGNKLLAVHHNDNFFVSDGTNTVKVFDHKGKPLREIKNLGDNNGRLVSMALDAVHDSLVCGSDKNSVIVVKSDGRVISTFPMGGSLNAIALCKGYTRKMNKWFQLLQNVNYLLISFLQ</sequence>
<evidence type="ECO:0000256" key="3">
    <source>
        <dbReference type="ARBA" id="ARBA00022833"/>
    </source>
</evidence>
<dbReference type="InterPro" id="IPR047153">
    <property type="entry name" value="TRIM45/56/19-like"/>
</dbReference>
<keyword evidence="3" id="KW-0862">Zinc</keyword>
<comment type="caution">
    <text evidence="7">The sequence shown here is derived from an EMBL/GenBank/DDBJ whole genome shotgun (WGS) entry which is preliminary data.</text>
</comment>
<dbReference type="InterPro" id="IPR011044">
    <property type="entry name" value="Quino_amine_DH_bsu"/>
</dbReference>
<dbReference type="PANTHER" id="PTHR25462:SF300">
    <property type="entry name" value="RING-TYPE DOMAIN-CONTAINING PROTEIN"/>
    <property type="match status" value="1"/>
</dbReference>
<dbReference type="Pfam" id="PF13445">
    <property type="entry name" value="zf-RING_UBOX"/>
    <property type="match status" value="1"/>
</dbReference>
<gene>
    <name evidence="7" type="ORF">PEVE_00039802</name>
</gene>
<dbReference type="PROSITE" id="PS50089">
    <property type="entry name" value="ZF_RING_2"/>
    <property type="match status" value="1"/>
</dbReference>
<evidence type="ECO:0000256" key="4">
    <source>
        <dbReference type="PROSITE-ProRule" id="PRU00175"/>
    </source>
</evidence>
<accession>A0ABN8LRX1</accession>
<keyword evidence="8" id="KW-1185">Reference proteome</keyword>
<dbReference type="SUPFAM" id="SSF57850">
    <property type="entry name" value="RING/U-box"/>
    <property type="match status" value="1"/>
</dbReference>
<protein>
    <recommendedName>
        <fullName evidence="6">RING-type domain-containing protein</fullName>
    </recommendedName>
</protein>
<feature type="domain" description="RING-type" evidence="6">
    <location>
        <begin position="18"/>
        <end position="62"/>
    </location>
</feature>
<evidence type="ECO:0000259" key="6">
    <source>
        <dbReference type="PROSITE" id="PS50089"/>
    </source>
</evidence>
<dbReference type="EMBL" id="CALNXI010000071">
    <property type="protein sequence ID" value="CAH3017797.1"/>
    <property type="molecule type" value="Genomic_DNA"/>
</dbReference>
<dbReference type="InterPro" id="IPR013083">
    <property type="entry name" value="Znf_RING/FYVE/PHD"/>
</dbReference>
<keyword evidence="1" id="KW-0479">Metal-binding</keyword>
<dbReference type="Proteomes" id="UP001159427">
    <property type="component" value="Unassembled WGS sequence"/>
</dbReference>
<dbReference type="InterPro" id="IPR017907">
    <property type="entry name" value="Znf_RING_CS"/>
</dbReference>
<reference evidence="7 8" key="1">
    <citation type="submission" date="2022-05" db="EMBL/GenBank/DDBJ databases">
        <authorList>
            <consortium name="Genoscope - CEA"/>
            <person name="William W."/>
        </authorList>
    </citation>
    <scope>NUCLEOTIDE SEQUENCE [LARGE SCALE GENOMIC DNA]</scope>
</reference>
<evidence type="ECO:0000256" key="2">
    <source>
        <dbReference type="ARBA" id="ARBA00022771"/>
    </source>
</evidence>
<dbReference type="InterPro" id="IPR001841">
    <property type="entry name" value="Znf_RING"/>
</dbReference>
<evidence type="ECO:0000313" key="7">
    <source>
        <dbReference type="EMBL" id="CAH3017797.1"/>
    </source>
</evidence>
<evidence type="ECO:0000256" key="5">
    <source>
        <dbReference type="SAM" id="Coils"/>
    </source>
</evidence>